<comment type="caution">
    <text evidence="1">The sequence shown here is derived from an EMBL/GenBank/DDBJ whole genome shotgun (WGS) entry which is preliminary data.</text>
</comment>
<protein>
    <submittedName>
        <fullName evidence="1">Uncharacterized protein</fullName>
    </submittedName>
</protein>
<keyword evidence="2" id="KW-1185">Reference proteome</keyword>
<proteinExistence type="predicted"/>
<sequence length="257" mass="26722">MIQVSGSSDPAAWRAAVDAHPTDPSMRLGLARTLVSQSAKVTCAGGDGAELLAECAFTLCGIGDLEGLTDGEAMLFAGTAAGCASGLLSAGRPRLALGVLTPAAHLLDARSDLAGTITPQAKPALPGADPAAEVDRAARAKALVEEARTDESNRRFPNYAPRNPEDVAPGEVFETPWPLPPVSWHYLRASIGVAMGCSRAAVGEKDKALEDLSEAMLVAFAGAPYDYARTVSLSATIGRRMEQIMRTGKPQGRPASR</sequence>
<evidence type="ECO:0000313" key="2">
    <source>
        <dbReference type="Proteomes" id="UP001172738"/>
    </source>
</evidence>
<organism evidence="1 2">
    <name type="scientific">Demequina zhanjiangensis</name>
    <dbReference type="NCBI Taxonomy" id="3051659"/>
    <lineage>
        <taxon>Bacteria</taxon>
        <taxon>Bacillati</taxon>
        <taxon>Actinomycetota</taxon>
        <taxon>Actinomycetes</taxon>
        <taxon>Micrococcales</taxon>
        <taxon>Demequinaceae</taxon>
        <taxon>Demequina</taxon>
    </lineage>
</organism>
<dbReference type="RefSeq" id="WP_301129059.1">
    <property type="nucleotide sequence ID" value="NZ_JAUHPV010000006.1"/>
</dbReference>
<name>A0ABT8G2U7_9MICO</name>
<accession>A0ABT8G2U7</accession>
<evidence type="ECO:0000313" key="1">
    <source>
        <dbReference type="EMBL" id="MDN4473477.1"/>
    </source>
</evidence>
<reference evidence="1" key="1">
    <citation type="submission" date="2023-06" db="EMBL/GenBank/DDBJ databases">
        <title>SYSU T00b26.</title>
        <authorList>
            <person name="Gao L."/>
            <person name="Fang B.-Z."/>
            <person name="Li W.-J."/>
        </authorList>
    </citation>
    <scope>NUCLEOTIDE SEQUENCE</scope>
    <source>
        <strain evidence="1">SYSU T00b26</strain>
    </source>
</reference>
<dbReference type="EMBL" id="JAUHPV010000006">
    <property type="protein sequence ID" value="MDN4473477.1"/>
    <property type="molecule type" value="Genomic_DNA"/>
</dbReference>
<dbReference type="Proteomes" id="UP001172738">
    <property type="component" value="Unassembled WGS sequence"/>
</dbReference>
<gene>
    <name evidence="1" type="ORF">QQX04_10785</name>
</gene>